<evidence type="ECO:0000256" key="2">
    <source>
        <dbReference type="ARBA" id="ARBA00022448"/>
    </source>
</evidence>
<evidence type="ECO:0000313" key="10">
    <source>
        <dbReference type="EMBL" id="AZS85284.1"/>
    </source>
</evidence>
<keyword evidence="5 8" id="KW-1133">Transmembrane helix</keyword>
<dbReference type="EMBL" id="CP029078">
    <property type="protein sequence ID" value="QCN87863.1"/>
    <property type="molecule type" value="Genomic_DNA"/>
</dbReference>
<dbReference type="Proteomes" id="UP000501753">
    <property type="component" value="Chromosome"/>
</dbReference>
<gene>
    <name evidence="11" type="ORF">DDJ31_25310</name>
    <name evidence="10" type="ORF">ELQ87_13990</name>
</gene>
<keyword evidence="6 8" id="KW-0472">Membrane</keyword>
<dbReference type="PROSITE" id="PS50850">
    <property type="entry name" value="MFS"/>
    <property type="match status" value="1"/>
</dbReference>
<proteinExistence type="predicted"/>
<keyword evidence="3" id="KW-1003">Cell membrane</keyword>
<protein>
    <submittedName>
        <fullName evidence="10">MFS transporter</fullName>
    </submittedName>
</protein>
<evidence type="ECO:0000256" key="8">
    <source>
        <dbReference type="SAM" id="Phobius"/>
    </source>
</evidence>
<dbReference type="CDD" id="cd17321">
    <property type="entry name" value="MFS_MMR_MDR_like"/>
    <property type="match status" value="1"/>
</dbReference>
<reference evidence="11 13" key="1">
    <citation type="submission" date="2018-04" db="EMBL/GenBank/DDBJ databases">
        <title>Complete genome sequences of Streptomyces griseoviridis K61 and characterization of antagonistic properties of biological control agents.</title>
        <authorList>
            <person name="Mariita R.M."/>
            <person name="Sello J.K."/>
        </authorList>
    </citation>
    <scope>NUCLEOTIDE SEQUENCE [LARGE SCALE GENOMIC DNA]</scope>
    <source>
        <strain evidence="11 13">K61</strain>
    </source>
</reference>
<dbReference type="GO" id="GO:0005886">
    <property type="term" value="C:plasma membrane"/>
    <property type="evidence" value="ECO:0007669"/>
    <property type="project" value="UniProtKB-SubCell"/>
</dbReference>
<dbReference type="Gene3D" id="1.20.1250.20">
    <property type="entry name" value="MFS general substrate transporter like domains"/>
    <property type="match status" value="1"/>
</dbReference>
<feature type="transmembrane region" description="Helical" evidence="8">
    <location>
        <begin position="240"/>
        <end position="262"/>
    </location>
</feature>
<feature type="transmembrane region" description="Helical" evidence="8">
    <location>
        <begin position="488"/>
        <end position="511"/>
    </location>
</feature>
<keyword evidence="2" id="KW-0813">Transport</keyword>
<evidence type="ECO:0000256" key="3">
    <source>
        <dbReference type="ARBA" id="ARBA00022475"/>
    </source>
</evidence>
<keyword evidence="13" id="KW-1185">Reference proteome</keyword>
<feature type="transmembrane region" description="Helical" evidence="8">
    <location>
        <begin position="215"/>
        <end position="234"/>
    </location>
</feature>
<evidence type="ECO:0000313" key="11">
    <source>
        <dbReference type="EMBL" id="QCN87863.1"/>
    </source>
</evidence>
<dbReference type="Gene3D" id="1.20.1720.10">
    <property type="entry name" value="Multidrug resistance protein D"/>
    <property type="match status" value="1"/>
</dbReference>
<feature type="transmembrane region" description="Helical" evidence="8">
    <location>
        <begin position="348"/>
        <end position="367"/>
    </location>
</feature>
<feature type="transmembrane region" description="Helical" evidence="8">
    <location>
        <begin position="184"/>
        <end position="203"/>
    </location>
</feature>
<dbReference type="InterPro" id="IPR020846">
    <property type="entry name" value="MFS_dom"/>
</dbReference>
<feature type="transmembrane region" description="Helical" evidence="8">
    <location>
        <begin position="62"/>
        <end position="83"/>
    </location>
</feature>
<dbReference type="InterPro" id="IPR036259">
    <property type="entry name" value="MFS_trans_sf"/>
</dbReference>
<feature type="transmembrane region" description="Helical" evidence="8">
    <location>
        <begin position="120"/>
        <end position="145"/>
    </location>
</feature>
<evidence type="ECO:0000256" key="7">
    <source>
        <dbReference type="ARBA" id="ARBA00023251"/>
    </source>
</evidence>
<feature type="transmembrane region" description="Helical" evidence="8">
    <location>
        <begin position="373"/>
        <end position="395"/>
    </location>
</feature>
<evidence type="ECO:0000256" key="5">
    <source>
        <dbReference type="ARBA" id="ARBA00022989"/>
    </source>
</evidence>
<dbReference type="GO" id="GO:0022857">
    <property type="term" value="F:transmembrane transporter activity"/>
    <property type="evidence" value="ECO:0007669"/>
    <property type="project" value="InterPro"/>
</dbReference>
<evidence type="ECO:0000313" key="12">
    <source>
        <dbReference type="Proteomes" id="UP000271291"/>
    </source>
</evidence>
<feature type="domain" description="Major facilitator superfamily (MFS) profile" evidence="9">
    <location>
        <begin position="29"/>
        <end position="516"/>
    </location>
</feature>
<dbReference type="RefSeq" id="WP_127178160.1">
    <property type="nucleotide sequence ID" value="NZ_CP029078.1"/>
</dbReference>
<feature type="transmembrane region" description="Helical" evidence="8">
    <location>
        <begin position="283"/>
        <end position="308"/>
    </location>
</feature>
<dbReference type="InterPro" id="IPR011701">
    <property type="entry name" value="MFS"/>
</dbReference>
<evidence type="ECO:0000256" key="4">
    <source>
        <dbReference type="ARBA" id="ARBA00022692"/>
    </source>
</evidence>
<dbReference type="Pfam" id="PF07690">
    <property type="entry name" value="MFS_1"/>
    <property type="match status" value="1"/>
</dbReference>
<dbReference type="EMBL" id="CP034687">
    <property type="protein sequence ID" value="AZS85284.1"/>
    <property type="molecule type" value="Genomic_DNA"/>
</dbReference>
<dbReference type="Proteomes" id="UP000271291">
    <property type="component" value="Chromosome"/>
</dbReference>
<dbReference type="GO" id="GO:0046677">
    <property type="term" value="P:response to antibiotic"/>
    <property type="evidence" value="ECO:0007669"/>
    <property type="project" value="UniProtKB-KW"/>
</dbReference>
<sequence length="520" mass="53882">MLNKDASAPARAEAESERLAGSSRQRWLVLAVVSGSLLLCGIDLTVLHVAVPSMSLDLQPSAAQLLWIVDVYSLALAALLVTCGTLGDRIGRRKMVLSGFFAFGLASAACAFSTSTVQLIAARAALGVAAAMIMASTVAIIRVVFTDDRERAFAIGVWTSAHSVGATIGPLLGGLVAEQWGWNAVFLVNIPVIVVILAVGLRVIPESKNPVPRRWDLASVVLSVTGLAGVVYALKQAGEHAGVNTVIVVTAVVGAALLYTFVRRQRRLAEPLLDFSLFAERRFSTATLCVIGCFGSYVALLFFLTQWLQQVGGYSPLRAGLALMPLAAANAVGAITAPWAANRWGNRWALTGSLSLFAIAFAAIAAVGDTAHYGLLLLPLLAAGYGAGIVMTLGADSIMSAAQPERSGEAAAIQETSFELGAGLGVAVLGTVLAVFYRTSLPSVPGLAPDQRAVAGESFSSAEEVMSHLPAPAAHAVLDAARQAYDHGFTAVAVIASIGLAGTAVMAAVLLRPRTTGEPT</sequence>
<reference evidence="10 12" key="2">
    <citation type="submission" date="2018-12" db="EMBL/GenBank/DDBJ databases">
        <title>Streptomyces griseoviridis F1-27 complete genome.</title>
        <authorList>
            <person name="Mariita R.M."/>
            <person name="Sello J.K."/>
        </authorList>
    </citation>
    <scope>NUCLEOTIDE SEQUENCE [LARGE SCALE GENOMIC DNA]</scope>
    <source>
        <strain evidence="10 12">F1-27</strain>
    </source>
</reference>
<keyword evidence="7" id="KW-0046">Antibiotic resistance</keyword>
<evidence type="ECO:0000313" key="13">
    <source>
        <dbReference type="Proteomes" id="UP000501753"/>
    </source>
</evidence>
<comment type="subcellular location">
    <subcellularLocation>
        <location evidence="1">Cell membrane</location>
        <topology evidence="1">Multi-pass membrane protein</topology>
    </subcellularLocation>
</comment>
<dbReference type="AlphaFoldDB" id="A0A3Q9KNK6"/>
<dbReference type="SUPFAM" id="SSF103473">
    <property type="entry name" value="MFS general substrate transporter"/>
    <property type="match status" value="1"/>
</dbReference>
<name>A0A3Q9KNK6_STRGD</name>
<evidence type="ECO:0000259" key="9">
    <source>
        <dbReference type="PROSITE" id="PS50850"/>
    </source>
</evidence>
<dbReference type="PANTHER" id="PTHR42718">
    <property type="entry name" value="MAJOR FACILITATOR SUPERFAMILY MULTIDRUG TRANSPORTER MFSC"/>
    <property type="match status" value="1"/>
</dbReference>
<dbReference type="OrthoDB" id="9781469at2"/>
<dbReference type="PANTHER" id="PTHR42718:SF47">
    <property type="entry name" value="METHYL VIOLOGEN RESISTANCE PROTEIN SMVA"/>
    <property type="match status" value="1"/>
</dbReference>
<evidence type="ECO:0000256" key="6">
    <source>
        <dbReference type="ARBA" id="ARBA00023136"/>
    </source>
</evidence>
<feature type="transmembrane region" description="Helical" evidence="8">
    <location>
        <begin position="95"/>
        <end position="114"/>
    </location>
</feature>
<feature type="transmembrane region" description="Helical" evidence="8">
    <location>
        <begin position="320"/>
        <end position="341"/>
    </location>
</feature>
<feature type="transmembrane region" description="Helical" evidence="8">
    <location>
        <begin position="416"/>
        <end position="437"/>
    </location>
</feature>
<feature type="transmembrane region" description="Helical" evidence="8">
    <location>
        <begin position="152"/>
        <end position="172"/>
    </location>
</feature>
<dbReference type="KEGG" id="sgd:ELQ87_13990"/>
<organism evidence="10 12">
    <name type="scientific">Streptomyces griseoviridis</name>
    <dbReference type="NCBI Taxonomy" id="45398"/>
    <lineage>
        <taxon>Bacteria</taxon>
        <taxon>Bacillati</taxon>
        <taxon>Actinomycetota</taxon>
        <taxon>Actinomycetes</taxon>
        <taxon>Kitasatosporales</taxon>
        <taxon>Streptomycetaceae</taxon>
        <taxon>Streptomyces</taxon>
    </lineage>
</organism>
<feature type="transmembrane region" description="Helical" evidence="8">
    <location>
        <begin position="27"/>
        <end position="50"/>
    </location>
</feature>
<accession>A0A3Q9KNK6</accession>
<evidence type="ECO:0000256" key="1">
    <source>
        <dbReference type="ARBA" id="ARBA00004651"/>
    </source>
</evidence>
<keyword evidence="4 8" id="KW-0812">Transmembrane</keyword>